<gene>
    <name evidence="3" type="ORF">BSL78_19281</name>
</gene>
<dbReference type="EMBL" id="MRZV01000818">
    <property type="protein sequence ID" value="PIK43862.1"/>
    <property type="molecule type" value="Genomic_DNA"/>
</dbReference>
<dbReference type="Pfam" id="PF12796">
    <property type="entry name" value="Ank_2"/>
    <property type="match status" value="1"/>
</dbReference>
<reference evidence="3 4" key="1">
    <citation type="journal article" date="2017" name="PLoS Biol.">
        <title>The sea cucumber genome provides insights into morphological evolution and visceral regeneration.</title>
        <authorList>
            <person name="Zhang X."/>
            <person name="Sun L."/>
            <person name="Yuan J."/>
            <person name="Sun Y."/>
            <person name="Gao Y."/>
            <person name="Zhang L."/>
            <person name="Li S."/>
            <person name="Dai H."/>
            <person name="Hamel J.F."/>
            <person name="Liu C."/>
            <person name="Yu Y."/>
            <person name="Liu S."/>
            <person name="Lin W."/>
            <person name="Guo K."/>
            <person name="Jin S."/>
            <person name="Xu P."/>
            <person name="Storey K.B."/>
            <person name="Huan P."/>
            <person name="Zhang T."/>
            <person name="Zhou Y."/>
            <person name="Zhang J."/>
            <person name="Lin C."/>
            <person name="Li X."/>
            <person name="Xing L."/>
            <person name="Huo D."/>
            <person name="Sun M."/>
            <person name="Wang L."/>
            <person name="Mercier A."/>
            <person name="Li F."/>
            <person name="Yang H."/>
            <person name="Xiang J."/>
        </authorList>
    </citation>
    <scope>NUCLEOTIDE SEQUENCE [LARGE SCALE GENOMIC DNA]</scope>
    <source>
        <strain evidence="3">Shaxun</strain>
        <tissue evidence="3">Muscle</tissue>
    </source>
</reference>
<dbReference type="PANTHER" id="PTHR24168:SF21">
    <property type="entry name" value="KANK, ISOFORM D"/>
    <property type="match status" value="1"/>
</dbReference>
<feature type="region of interest" description="Disordered" evidence="2">
    <location>
        <begin position="22"/>
        <end position="116"/>
    </location>
</feature>
<dbReference type="GO" id="GO:0005856">
    <property type="term" value="C:cytoskeleton"/>
    <property type="evidence" value="ECO:0007669"/>
    <property type="project" value="TreeGrafter"/>
</dbReference>
<feature type="repeat" description="ANK" evidence="1">
    <location>
        <begin position="246"/>
        <end position="271"/>
    </location>
</feature>
<dbReference type="InterPro" id="IPR047184">
    <property type="entry name" value="KANK1-4"/>
</dbReference>
<dbReference type="Proteomes" id="UP000230750">
    <property type="component" value="Unassembled WGS sequence"/>
</dbReference>
<dbReference type="PANTHER" id="PTHR24168">
    <property type="entry name" value="KN MOTIF AND ANKYRIN REPEAT DOMAIN-CONTAINING"/>
    <property type="match status" value="1"/>
</dbReference>
<feature type="compositionally biased region" description="Low complexity" evidence="2">
    <location>
        <begin position="53"/>
        <end position="84"/>
    </location>
</feature>
<evidence type="ECO:0000313" key="4">
    <source>
        <dbReference type="Proteomes" id="UP000230750"/>
    </source>
</evidence>
<feature type="repeat" description="ANK" evidence="1">
    <location>
        <begin position="141"/>
        <end position="166"/>
    </location>
</feature>
<feature type="compositionally biased region" description="Basic and acidic residues" evidence="2">
    <location>
        <begin position="97"/>
        <end position="116"/>
    </location>
</feature>
<dbReference type="PROSITE" id="PS50088">
    <property type="entry name" value="ANK_REPEAT"/>
    <property type="match status" value="3"/>
</dbReference>
<keyword evidence="4" id="KW-1185">Reference proteome</keyword>
<dbReference type="Gene3D" id="1.25.40.20">
    <property type="entry name" value="Ankyrin repeat-containing domain"/>
    <property type="match status" value="1"/>
</dbReference>
<dbReference type="PRINTS" id="PR01415">
    <property type="entry name" value="ANKYRIN"/>
</dbReference>
<dbReference type="GO" id="GO:0030837">
    <property type="term" value="P:negative regulation of actin filament polymerization"/>
    <property type="evidence" value="ECO:0007669"/>
    <property type="project" value="InterPro"/>
</dbReference>
<proteinExistence type="predicted"/>
<keyword evidence="1" id="KW-0040">ANK repeat</keyword>
<accession>A0A2G8K7B2</accession>
<dbReference type="PROSITE" id="PS50297">
    <property type="entry name" value="ANK_REP_REGION"/>
    <property type="match status" value="3"/>
</dbReference>
<name>A0A2G8K7B2_STIJA</name>
<dbReference type="AlphaFoldDB" id="A0A2G8K7B2"/>
<evidence type="ECO:0000256" key="1">
    <source>
        <dbReference type="PROSITE-ProRule" id="PRU00023"/>
    </source>
</evidence>
<dbReference type="InterPro" id="IPR036770">
    <property type="entry name" value="Ankyrin_rpt-contain_sf"/>
</dbReference>
<dbReference type="STRING" id="307972.A0A2G8K7B2"/>
<dbReference type="InterPro" id="IPR002110">
    <property type="entry name" value="Ankyrin_rpt"/>
</dbReference>
<dbReference type="SMART" id="SM00248">
    <property type="entry name" value="ANK"/>
    <property type="match status" value="4"/>
</dbReference>
<dbReference type="Pfam" id="PF00023">
    <property type="entry name" value="Ank"/>
    <property type="match status" value="1"/>
</dbReference>
<evidence type="ECO:0000256" key="2">
    <source>
        <dbReference type="SAM" id="MobiDB-lite"/>
    </source>
</evidence>
<feature type="repeat" description="ANK" evidence="1">
    <location>
        <begin position="213"/>
        <end position="245"/>
    </location>
</feature>
<organism evidence="3 4">
    <name type="scientific">Stichopus japonicus</name>
    <name type="common">Sea cucumber</name>
    <dbReference type="NCBI Taxonomy" id="307972"/>
    <lineage>
        <taxon>Eukaryota</taxon>
        <taxon>Metazoa</taxon>
        <taxon>Echinodermata</taxon>
        <taxon>Eleutherozoa</taxon>
        <taxon>Echinozoa</taxon>
        <taxon>Holothuroidea</taxon>
        <taxon>Aspidochirotacea</taxon>
        <taxon>Aspidochirotida</taxon>
        <taxon>Stichopodidae</taxon>
        <taxon>Apostichopus</taxon>
    </lineage>
</organism>
<dbReference type="OrthoDB" id="5406014at2759"/>
<dbReference type="SUPFAM" id="SSF48403">
    <property type="entry name" value="Ankyrin repeat"/>
    <property type="match status" value="1"/>
</dbReference>
<comment type="caution">
    <text evidence="3">The sequence shown here is derived from an EMBL/GenBank/DDBJ whole genome shotgun (WGS) entry which is preliminary data.</text>
</comment>
<protein>
    <submittedName>
        <fullName evidence="3">Putative KN motif and ankyrin repeat domain-containing protein 1-like</fullName>
    </submittedName>
</protein>
<dbReference type="GO" id="GO:0005737">
    <property type="term" value="C:cytoplasm"/>
    <property type="evidence" value="ECO:0007669"/>
    <property type="project" value="TreeGrafter"/>
</dbReference>
<feature type="compositionally biased region" description="Basic and acidic residues" evidence="2">
    <location>
        <begin position="22"/>
        <end position="31"/>
    </location>
</feature>
<sequence length="271" mass="29249">MCTSSNIKEWDKFFGNYPYRPSEDLFLKPDESPLDPIPKNGIDDIKYGRQISHESSSAPQSTSHSLSSLASSSDSDGSSSSEGSAFLSTTTEGSYDGSHRESTRQEKEENLTKEETKAICLPPKDVSKAVLKKIINMADGNGNTALHYSISHGNFLIVNALLESGVCEVNKPNKAGATAIMLTALASIQEERDWRTVEKLFTNGDVNIRASQAGQTALMLAVSRGKVRMVQLLLQAGADVNVQDEDGSTALMCASEHGHLDIVKLLIAQQG</sequence>
<evidence type="ECO:0000313" key="3">
    <source>
        <dbReference type="EMBL" id="PIK43862.1"/>
    </source>
</evidence>